<evidence type="ECO:0000313" key="2">
    <source>
        <dbReference type="Proteomes" id="UP000319478"/>
    </source>
</evidence>
<protein>
    <submittedName>
        <fullName evidence="1">Uncharacterized protein</fullName>
    </submittedName>
</protein>
<proteinExistence type="predicted"/>
<name>A0ABQ0SE12_NOVHA</name>
<gene>
    <name evidence="1" type="ORF">GHA01_13600</name>
</gene>
<comment type="caution">
    <text evidence="1">The sequence shown here is derived from an EMBL/GenBank/DDBJ whole genome shotgun (WGS) entry which is preliminary data.</text>
</comment>
<keyword evidence="2" id="KW-1185">Reference proteome</keyword>
<dbReference type="Proteomes" id="UP000319478">
    <property type="component" value="Unassembled WGS sequence"/>
</dbReference>
<organism evidence="1 2">
    <name type="scientific">Novacetimonas hansenii</name>
    <name type="common">Komagataeibacter hansenii</name>
    <dbReference type="NCBI Taxonomy" id="436"/>
    <lineage>
        <taxon>Bacteria</taxon>
        <taxon>Pseudomonadati</taxon>
        <taxon>Pseudomonadota</taxon>
        <taxon>Alphaproteobacteria</taxon>
        <taxon>Acetobacterales</taxon>
        <taxon>Acetobacteraceae</taxon>
        <taxon>Novacetimonas</taxon>
    </lineage>
</organism>
<sequence>MRAHVQKKACVLMHMPVWRGQIAALLKDEKQSHARDCHDDDDKAAHIIIRRCVSGAKMHLRWWGRRMG</sequence>
<evidence type="ECO:0000313" key="1">
    <source>
        <dbReference type="EMBL" id="GEC63511.1"/>
    </source>
</evidence>
<accession>A0ABQ0SE12</accession>
<dbReference type="EMBL" id="BJNN01000078">
    <property type="protein sequence ID" value="GEC63511.1"/>
    <property type="molecule type" value="Genomic_DNA"/>
</dbReference>
<reference evidence="1 2" key="1">
    <citation type="submission" date="2019-06" db="EMBL/GenBank/DDBJ databases">
        <title>Whole genome shotgun sequence of Komagataeibacter hansenii NBRC 14820.</title>
        <authorList>
            <person name="Hosoyama A."/>
            <person name="Uohara A."/>
            <person name="Ohji S."/>
            <person name="Ichikawa N."/>
        </authorList>
    </citation>
    <scope>NUCLEOTIDE SEQUENCE [LARGE SCALE GENOMIC DNA]</scope>
    <source>
        <strain evidence="1 2">NBRC 14820</strain>
    </source>
</reference>